<dbReference type="GO" id="GO:0003677">
    <property type="term" value="F:DNA binding"/>
    <property type="evidence" value="ECO:0007669"/>
    <property type="project" value="UniProtKB-KW"/>
</dbReference>
<evidence type="ECO:0000256" key="1">
    <source>
        <dbReference type="ARBA" id="ARBA00023125"/>
    </source>
</evidence>
<name>A0A1H5RIE6_9PSEU</name>
<dbReference type="Pfam" id="PF13560">
    <property type="entry name" value="HTH_31"/>
    <property type="match status" value="1"/>
</dbReference>
<dbReference type="InterPro" id="IPR050807">
    <property type="entry name" value="TransReg_Diox_bact_type"/>
</dbReference>
<dbReference type="Pfam" id="PF01381">
    <property type="entry name" value="HTH_3"/>
    <property type="match status" value="1"/>
</dbReference>
<dbReference type="GO" id="GO:0003700">
    <property type="term" value="F:DNA-binding transcription factor activity"/>
    <property type="evidence" value="ECO:0007669"/>
    <property type="project" value="TreeGrafter"/>
</dbReference>
<sequence length="557" mass="60728">MIRRRTDYTPKRSSAEHKPAALGFGLTLHQLRMARGISMRAFARSIGIQAQQLWNWEHTRVPHPTDAAFIAGALRADYTTAQRIIGHARHADLRDLVDSDHREHAAIAWHYERLADHTTIWAPTLIPDLLRIPALDLTLLNHPLVDHDHADAHADAMPQRRADLADPRRRYTFLIGDTALHACPEHLRSDQLEQLATQAARPNITILQLSHQDCPPGLIDPFILFSKNSAAIAVAIHHAHATTYLTDRDTLTRYGATTTWLRRTASTIETSRPHNRQPGTPDLHEHPAPRSTAPNPVAATGNDRPRPSPSAPTPHLVTTATPTPSAAPDRSQSPQRRHPTVTADHAVTGSRSTATAPPPPSRPASDTPAPSMLGPHVAHLRTARELDVAQLAAATDISQSKLTRLERGIHIAFTLTEITALADVLGVARTDFATLAVADYSLRHGPAPAEQVTDLTPDQGLGRPAGWLRVEREARDLTTTTLAWRAGIPRRVYRQLEAGEILVTLSHAIQLADALHVSRHALVARAMSGIPTCEHRGKDPAATSPTSAEAPAPNPAQ</sequence>
<feature type="domain" description="HTH cro/C1-type" evidence="3">
    <location>
        <begin position="468"/>
        <end position="522"/>
    </location>
</feature>
<evidence type="ECO:0000313" key="5">
    <source>
        <dbReference type="Proteomes" id="UP000198878"/>
    </source>
</evidence>
<dbReference type="STRING" id="218821.SAMN05421837_11883"/>
<dbReference type="RefSeq" id="WP_091390445.1">
    <property type="nucleotide sequence ID" value="NZ_FNUJ01000018.1"/>
</dbReference>
<reference evidence="5" key="1">
    <citation type="submission" date="2016-10" db="EMBL/GenBank/DDBJ databases">
        <authorList>
            <person name="Varghese N."/>
            <person name="Submissions S."/>
        </authorList>
    </citation>
    <scope>NUCLEOTIDE SEQUENCE [LARGE SCALE GENOMIC DNA]</scope>
    <source>
        <strain evidence="5">DSM 44654</strain>
    </source>
</reference>
<feature type="domain" description="HTH cro/C1-type" evidence="3">
    <location>
        <begin position="377"/>
        <end position="432"/>
    </location>
</feature>
<feature type="compositionally biased region" description="Low complexity" evidence="2">
    <location>
        <begin position="540"/>
        <end position="551"/>
    </location>
</feature>
<dbReference type="Pfam" id="PF19054">
    <property type="entry name" value="DUF5753"/>
    <property type="match status" value="1"/>
</dbReference>
<feature type="compositionally biased region" description="Low complexity" evidence="2">
    <location>
        <begin position="318"/>
        <end position="328"/>
    </location>
</feature>
<feature type="region of interest" description="Disordered" evidence="2">
    <location>
        <begin position="531"/>
        <end position="557"/>
    </location>
</feature>
<dbReference type="EMBL" id="FNUJ01000018">
    <property type="protein sequence ID" value="SEF38132.1"/>
    <property type="molecule type" value="Genomic_DNA"/>
</dbReference>
<dbReference type="InterPro" id="IPR010982">
    <property type="entry name" value="Lambda_DNA-bd_dom_sf"/>
</dbReference>
<feature type="region of interest" description="Disordered" evidence="2">
    <location>
        <begin position="265"/>
        <end position="374"/>
    </location>
</feature>
<dbReference type="Gene3D" id="1.10.260.40">
    <property type="entry name" value="lambda repressor-like DNA-binding domains"/>
    <property type="match status" value="3"/>
</dbReference>
<keyword evidence="5" id="KW-1185">Reference proteome</keyword>
<evidence type="ECO:0000259" key="3">
    <source>
        <dbReference type="PROSITE" id="PS50943"/>
    </source>
</evidence>
<dbReference type="SUPFAM" id="SSF47413">
    <property type="entry name" value="lambda repressor-like DNA-binding domains"/>
    <property type="match status" value="3"/>
</dbReference>
<dbReference type="PROSITE" id="PS50943">
    <property type="entry name" value="HTH_CROC1"/>
    <property type="match status" value="3"/>
</dbReference>
<organism evidence="4 5">
    <name type="scientific">Amycolatopsis pretoriensis</name>
    <dbReference type="NCBI Taxonomy" id="218821"/>
    <lineage>
        <taxon>Bacteria</taxon>
        <taxon>Bacillati</taxon>
        <taxon>Actinomycetota</taxon>
        <taxon>Actinomycetes</taxon>
        <taxon>Pseudonocardiales</taxon>
        <taxon>Pseudonocardiaceae</taxon>
        <taxon>Amycolatopsis</taxon>
    </lineage>
</organism>
<dbReference type="CDD" id="cd00093">
    <property type="entry name" value="HTH_XRE"/>
    <property type="match status" value="3"/>
</dbReference>
<gene>
    <name evidence="4" type="ORF">SAMN05421837_11883</name>
</gene>
<protein>
    <submittedName>
        <fullName evidence="4">Transcriptional regulator, contains XRE-family HTH domain</fullName>
    </submittedName>
</protein>
<evidence type="ECO:0000256" key="2">
    <source>
        <dbReference type="SAM" id="MobiDB-lite"/>
    </source>
</evidence>
<dbReference type="InterPro" id="IPR001387">
    <property type="entry name" value="Cro/C1-type_HTH"/>
</dbReference>
<dbReference type="Proteomes" id="UP000198878">
    <property type="component" value="Unassembled WGS sequence"/>
</dbReference>
<dbReference type="SMART" id="SM00530">
    <property type="entry name" value="HTH_XRE"/>
    <property type="match status" value="3"/>
</dbReference>
<dbReference type="AlphaFoldDB" id="A0A1H5RIE6"/>
<feature type="domain" description="HTH cro/C1-type" evidence="3">
    <location>
        <begin position="28"/>
        <end position="81"/>
    </location>
</feature>
<evidence type="ECO:0000313" key="4">
    <source>
        <dbReference type="EMBL" id="SEF38132.1"/>
    </source>
</evidence>
<dbReference type="PANTHER" id="PTHR46797:SF1">
    <property type="entry name" value="METHYLPHOSPHONATE SYNTHASE"/>
    <property type="match status" value="1"/>
</dbReference>
<accession>A0A1H5RIE6</accession>
<keyword evidence="1" id="KW-0238">DNA-binding</keyword>
<proteinExistence type="predicted"/>
<dbReference type="PANTHER" id="PTHR46797">
    <property type="entry name" value="HTH-TYPE TRANSCRIPTIONAL REGULATOR"/>
    <property type="match status" value="1"/>
</dbReference>
<dbReference type="InterPro" id="IPR043917">
    <property type="entry name" value="DUF5753"/>
</dbReference>
<dbReference type="GO" id="GO:0005829">
    <property type="term" value="C:cytosol"/>
    <property type="evidence" value="ECO:0007669"/>
    <property type="project" value="TreeGrafter"/>
</dbReference>